<keyword evidence="4 9" id="KW-0547">Nucleotide-binding</keyword>
<dbReference type="InterPro" id="IPR056411">
    <property type="entry name" value="CysS_C"/>
</dbReference>
<dbReference type="PANTHER" id="PTHR10890">
    <property type="entry name" value="CYSTEINYL-TRNA SYNTHETASE"/>
    <property type="match status" value="1"/>
</dbReference>
<dbReference type="GO" id="GO:0005829">
    <property type="term" value="C:cytosol"/>
    <property type="evidence" value="ECO:0007669"/>
    <property type="project" value="TreeGrafter"/>
</dbReference>
<feature type="binding site" evidence="9">
    <location>
        <position position="251"/>
    </location>
    <ligand>
        <name>Zn(2+)</name>
        <dbReference type="ChEBI" id="CHEBI:29105"/>
    </ligand>
</feature>
<evidence type="ECO:0000256" key="1">
    <source>
        <dbReference type="ARBA" id="ARBA00011245"/>
    </source>
</evidence>
<dbReference type="HAMAP" id="MF_00041">
    <property type="entry name" value="Cys_tRNA_synth"/>
    <property type="match status" value="1"/>
</dbReference>
<dbReference type="InterPro" id="IPR009080">
    <property type="entry name" value="tRNAsynth_Ia_anticodon-bd"/>
</dbReference>
<comment type="caution">
    <text evidence="9">Lacks conserved residue(s) required for the propagation of feature annotation.</text>
</comment>
<keyword evidence="9" id="KW-0963">Cytoplasm</keyword>
<dbReference type="AlphaFoldDB" id="A0A2M8END8"/>
<comment type="catalytic activity">
    <reaction evidence="9">
        <text>tRNA(Cys) + L-cysteine + ATP = L-cysteinyl-tRNA(Cys) + AMP + diphosphate</text>
        <dbReference type="Rhea" id="RHEA:17773"/>
        <dbReference type="Rhea" id="RHEA-COMP:9661"/>
        <dbReference type="Rhea" id="RHEA-COMP:9679"/>
        <dbReference type="ChEBI" id="CHEBI:30616"/>
        <dbReference type="ChEBI" id="CHEBI:33019"/>
        <dbReference type="ChEBI" id="CHEBI:35235"/>
        <dbReference type="ChEBI" id="CHEBI:78442"/>
        <dbReference type="ChEBI" id="CHEBI:78517"/>
        <dbReference type="ChEBI" id="CHEBI:456215"/>
        <dbReference type="EC" id="6.1.1.16"/>
    </reaction>
</comment>
<feature type="short sequence motif" description="'KMSKS' region" evidence="9">
    <location>
        <begin position="279"/>
        <end position="283"/>
    </location>
</feature>
<dbReference type="SUPFAM" id="SSF47323">
    <property type="entry name" value="Anticodon-binding domain of a subclass of class I aminoacyl-tRNA synthetases"/>
    <property type="match status" value="1"/>
</dbReference>
<dbReference type="EC" id="6.1.1.16" evidence="9"/>
<reference evidence="13" key="1">
    <citation type="submission" date="2017-09" db="EMBL/GenBank/DDBJ databases">
        <title>Depth-based differentiation of microbial function through sediment-hosted aquifers and enrichment of novel symbionts in the deep terrestrial subsurface.</title>
        <authorList>
            <person name="Probst A.J."/>
            <person name="Ladd B."/>
            <person name="Jarett J.K."/>
            <person name="Geller-Mcgrath D.E."/>
            <person name="Sieber C.M.K."/>
            <person name="Emerson J.B."/>
            <person name="Anantharaman K."/>
            <person name="Thomas B.C."/>
            <person name="Malmstrom R."/>
            <person name="Stieglmeier M."/>
            <person name="Klingl A."/>
            <person name="Woyke T."/>
            <person name="Ryan C.M."/>
            <person name="Banfield J.F."/>
        </authorList>
    </citation>
    <scope>NUCLEOTIDE SEQUENCE [LARGE SCALE GENOMIC DNA]</scope>
</reference>
<feature type="binding site" evidence="9">
    <location>
        <position position="282"/>
    </location>
    <ligand>
        <name>ATP</name>
        <dbReference type="ChEBI" id="CHEBI:30616"/>
    </ligand>
</feature>
<accession>A0A2M8END8</accession>
<feature type="binding site" evidence="9">
    <location>
        <position position="222"/>
    </location>
    <ligand>
        <name>Zn(2+)</name>
        <dbReference type="ChEBI" id="CHEBI:29105"/>
    </ligand>
</feature>
<keyword evidence="8 9" id="KW-0030">Aminoacyl-tRNA synthetase</keyword>
<evidence type="ECO:0000256" key="2">
    <source>
        <dbReference type="ARBA" id="ARBA00022598"/>
    </source>
</evidence>
<evidence type="ECO:0000313" key="12">
    <source>
        <dbReference type="EMBL" id="PJC24255.1"/>
    </source>
</evidence>
<evidence type="ECO:0000256" key="3">
    <source>
        <dbReference type="ARBA" id="ARBA00022723"/>
    </source>
</evidence>
<keyword evidence="5 9" id="KW-0862">Zinc</keyword>
<keyword evidence="7 9" id="KW-0648">Protein biosynthesis</keyword>
<dbReference type="InterPro" id="IPR015803">
    <property type="entry name" value="Cys-tRNA-ligase"/>
</dbReference>
<dbReference type="Gene3D" id="1.20.120.1910">
    <property type="entry name" value="Cysteine-tRNA ligase, C-terminal anti-codon recognition domain"/>
    <property type="match status" value="1"/>
</dbReference>
<feature type="domain" description="tRNA synthetases class I catalytic" evidence="10">
    <location>
        <begin position="16"/>
        <end position="327"/>
    </location>
</feature>
<evidence type="ECO:0000259" key="11">
    <source>
        <dbReference type="Pfam" id="PF23493"/>
    </source>
</evidence>
<feature type="binding site" evidence="9">
    <location>
        <position position="247"/>
    </location>
    <ligand>
        <name>Zn(2+)</name>
        <dbReference type="ChEBI" id="CHEBI:29105"/>
    </ligand>
</feature>
<dbReference type="CDD" id="cd00672">
    <property type="entry name" value="CysRS_core"/>
    <property type="match status" value="1"/>
</dbReference>
<evidence type="ECO:0000256" key="5">
    <source>
        <dbReference type="ARBA" id="ARBA00022833"/>
    </source>
</evidence>
<evidence type="ECO:0000256" key="4">
    <source>
        <dbReference type="ARBA" id="ARBA00022741"/>
    </source>
</evidence>
<dbReference type="GO" id="GO:0005524">
    <property type="term" value="F:ATP binding"/>
    <property type="evidence" value="ECO:0007669"/>
    <property type="project" value="UniProtKB-UniRule"/>
</dbReference>
<keyword evidence="2 9" id="KW-0436">Ligase</keyword>
<comment type="subcellular location">
    <subcellularLocation>
        <location evidence="9">Cytoplasm</location>
    </subcellularLocation>
</comment>
<dbReference type="NCBIfam" id="TIGR00435">
    <property type="entry name" value="cysS"/>
    <property type="match status" value="1"/>
</dbReference>
<dbReference type="Pfam" id="PF23493">
    <property type="entry name" value="CysS_C"/>
    <property type="match status" value="1"/>
</dbReference>
<gene>
    <name evidence="9" type="primary">cysS</name>
    <name evidence="12" type="ORF">CO057_03775</name>
</gene>
<feature type="binding site" evidence="9">
    <location>
        <position position="29"/>
    </location>
    <ligand>
        <name>Zn(2+)</name>
        <dbReference type="ChEBI" id="CHEBI:29105"/>
    </ligand>
</feature>
<evidence type="ECO:0000256" key="9">
    <source>
        <dbReference type="HAMAP-Rule" id="MF_00041"/>
    </source>
</evidence>
<comment type="subunit">
    <text evidence="1 9">Monomer.</text>
</comment>
<evidence type="ECO:0000313" key="13">
    <source>
        <dbReference type="Proteomes" id="UP000230251"/>
    </source>
</evidence>
<dbReference type="GO" id="GO:0004817">
    <property type="term" value="F:cysteine-tRNA ligase activity"/>
    <property type="evidence" value="ECO:0007669"/>
    <property type="project" value="UniProtKB-UniRule"/>
</dbReference>
<keyword evidence="6 9" id="KW-0067">ATP-binding</keyword>
<evidence type="ECO:0000259" key="10">
    <source>
        <dbReference type="Pfam" id="PF01406"/>
    </source>
</evidence>
<dbReference type="InterPro" id="IPR024909">
    <property type="entry name" value="Cys-tRNA/MSH_ligase"/>
</dbReference>
<evidence type="ECO:0000256" key="6">
    <source>
        <dbReference type="ARBA" id="ARBA00022840"/>
    </source>
</evidence>
<feature type="domain" description="Cysteinyl-tRNA ligase anticodon binding" evidence="11">
    <location>
        <begin position="408"/>
        <end position="452"/>
    </location>
</feature>
<organism evidence="12 13">
    <name type="scientific">Candidatus Uhrbacteria bacterium CG_4_9_14_0_2_um_filter_41_50</name>
    <dbReference type="NCBI Taxonomy" id="1975031"/>
    <lineage>
        <taxon>Bacteria</taxon>
        <taxon>Candidatus Uhriibacteriota</taxon>
    </lineage>
</organism>
<comment type="caution">
    <text evidence="12">The sequence shown here is derived from an EMBL/GenBank/DDBJ whole genome shotgun (WGS) entry which is preliminary data.</text>
</comment>
<evidence type="ECO:0000256" key="7">
    <source>
        <dbReference type="ARBA" id="ARBA00022917"/>
    </source>
</evidence>
<dbReference type="PRINTS" id="PR00983">
    <property type="entry name" value="TRNASYNTHCYS"/>
</dbReference>
<protein>
    <recommendedName>
        <fullName evidence="9">Cysteine--tRNA ligase</fullName>
        <ecNumber evidence="9">6.1.1.16</ecNumber>
    </recommendedName>
    <alternativeName>
        <fullName evidence="9">Cysteinyl-tRNA synthetase</fullName>
        <shortName evidence="9">CysRS</shortName>
    </alternativeName>
</protein>
<comment type="similarity">
    <text evidence="9">Belongs to the class-I aminoacyl-tRNA synthetase family.</text>
</comment>
<dbReference type="Pfam" id="PF01406">
    <property type="entry name" value="tRNA-synt_1e"/>
    <property type="match status" value="1"/>
</dbReference>
<name>A0A2M8END8_9BACT</name>
<dbReference type="InterPro" id="IPR014729">
    <property type="entry name" value="Rossmann-like_a/b/a_fold"/>
</dbReference>
<dbReference type="Gene3D" id="3.40.50.620">
    <property type="entry name" value="HUPs"/>
    <property type="match status" value="1"/>
</dbReference>
<dbReference type="GO" id="GO:0006423">
    <property type="term" value="P:cysteinyl-tRNA aminoacylation"/>
    <property type="evidence" value="ECO:0007669"/>
    <property type="project" value="UniProtKB-UniRule"/>
</dbReference>
<dbReference type="EMBL" id="PFSI01000054">
    <property type="protein sequence ID" value="PJC24255.1"/>
    <property type="molecule type" value="Genomic_DNA"/>
</dbReference>
<dbReference type="GO" id="GO:0008270">
    <property type="term" value="F:zinc ion binding"/>
    <property type="evidence" value="ECO:0007669"/>
    <property type="project" value="UniProtKB-UniRule"/>
</dbReference>
<dbReference type="Proteomes" id="UP000230251">
    <property type="component" value="Unassembled WGS sequence"/>
</dbReference>
<dbReference type="SUPFAM" id="SSF52374">
    <property type="entry name" value="Nucleotidylyl transferase"/>
    <property type="match status" value="1"/>
</dbReference>
<comment type="cofactor">
    <cofactor evidence="9">
        <name>Zn(2+)</name>
        <dbReference type="ChEBI" id="CHEBI:29105"/>
    </cofactor>
    <text evidence="9">Binds 1 zinc ion per subunit.</text>
</comment>
<dbReference type="InterPro" id="IPR032678">
    <property type="entry name" value="tRNA-synt_1_cat_dom"/>
</dbReference>
<proteinExistence type="inferred from homology"/>
<keyword evidence="3 9" id="KW-0479">Metal-binding</keyword>
<dbReference type="PANTHER" id="PTHR10890:SF3">
    <property type="entry name" value="CYSTEINE--TRNA LIGASE, CYTOPLASMIC"/>
    <property type="match status" value="1"/>
</dbReference>
<evidence type="ECO:0000256" key="8">
    <source>
        <dbReference type="ARBA" id="ARBA00023146"/>
    </source>
</evidence>
<sequence length="458" mass="51987">MKIMLTNTLGRKKSIFKPINKGKVGMYVCGPTVYQRASIGNFRAFVFADLLRRMFEFNGLEVNEVMNITDVGHLTDDASEGEDKIEKQAKKENKDAWEISKMHTHQFLDDMKELGIEPPSELPKATDYILEQIALIAALEENGFTYQISDGIYFDTSKLSDYGKLSGQKLDEKEEGARVEKNKEKKNASDFALWKFSKTEEKRQMEWQSPWGIGFPGWHIECSAMSEKYLGTPFDIHTGGEDHITVHHPNEMAQTQAARGHELANWWLHNAFLMVDGGKMSKSLGNTYSIDDLKEKGFSPLDFRYFLLGAHYRTKQNFTWEALESAHNALNNLKDELWSLGSPAKIDKKILKSFNERINDDLDIAGALAILWETVRNQELDSGIKLATVFEMDKVFGLDLAGTLSIVIPDEVENLLELRRKAREEKDYAGSDALRDQIAELGFVVKDTGDGQKLTPKR</sequence>